<name>A0A8J6XKV0_9CYAN</name>
<protein>
    <submittedName>
        <fullName evidence="2">Uncharacterized protein</fullName>
    </submittedName>
</protein>
<evidence type="ECO:0000313" key="3">
    <source>
        <dbReference type="Proteomes" id="UP000629098"/>
    </source>
</evidence>
<evidence type="ECO:0000256" key="1">
    <source>
        <dbReference type="SAM" id="MobiDB-lite"/>
    </source>
</evidence>
<evidence type="ECO:0000313" key="2">
    <source>
        <dbReference type="EMBL" id="MBD2776573.1"/>
    </source>
</evidence>
<dbReference type="InterPro" id="IPR054053">
    <property type="entry name" value="DUF6887"/>
</dbReference>
<gene>
    <name evidence="2" type="ORF">ICL16_32105</name>
</gene>
<dbReference type="EMBL" id="JACXAE010000098">
    <property type="protein sequence ID" value="MBD2776573.1"/>
    <property type="molecule type" value="Genomic_DNA"/>
</dbReference>
<dbReference type="RefSeq" id="WP_190835646.1">
    <property type="nucleotide sequence ID" value="NZ_CAWPPI010000098.1"/>
</dbReference>
<keyword evidence="3" id="KW-1185">Reference proteome</keyword>
<organism evidence="2 3">
    <name type="scientific">Iningainema tapete BLCC-T55</name>
    <dbReference type="NCBI Taxonomy" id="2748662"/>
    <lineage>
        <taxon>Bacteria</taxon>
        <taxon>Bacillati</taxon>
        <taxon>Cyanobacteriota</taxon>
        <taxon>Cyanophyceae</taxon>
        <taxon>Nostocales</taxon>
        <taxon>Scytonemataceae</taxon>
        <taxon>Iningainema tapete</taxon>
    </lineage>
</organism>
<accession>A0A8J6XKV0</accession>
<sequence length="70" mass="8605">MSSKPEFMSMTRNELRSYILKHRDDDDAFRVYIDRFKSEDNEIYPAPQSIEDLKNFPELQRQHQERRRQA</sequence>
<proteinExistence type="predicted"/>
<dbReference type="Proteomes" id="UP000629098">
    <property type="component" value="Unassembled WGS sequence"/>
</dbReference>
<dbReference type="Pfam" id="PF21826">
    <property type="entry name" value="DUF6887"/>
    <property type="match status" value="1"/>
</dbReference>
<comment type="caution">
    <text evidence="2">The sequence shown here is derived from an EMBL/GenBank/DDBJ whole genome shotgun (WGS) entry which is preliminary data.</text>
</comment>
<feature type="region of interest" description="Disordered" evidence="1">
    <location>
        <begin position="46"/>
        <end position="70"/>
    </location>
</feature>
<feature type="compositionally biased region" description="Basic and acidic residues" evidence="1">
    <location>
        <begin position="51"/>
        <end position="70"/>
    </location>
</feature>
<reference evidence="2" key="1">
    <citation type="submission" date="2020-09" db="EMBL/GenBank/DDBJ databases">
        <title>Iningainema tapete sp. nov. (Scytonemataceae, Cyanobacteria) from greenhouses in central Florida (USA) produces two types of nodularin with biosynthetic potential for microcystin-LR and anabaenopeptins.</title>
        <authorList>
            <person name="Berthold D.E."/>
            <person name="Lefler F.W."/>
            <person name="Huang I.-S."/>
            <person name="Abdulla H."/>
            <person name="Zimba P.V."/>
            <person name="Laughinghouse H.D. IV."/>
        </authorList>
    </citation>
    <scope>NUCLEOTIDE SEQUENCE</scope>
    <source>
        <strain evidence="2">BLCCT55</strain>
    </source>
</reference>
<dbReference type="AlphaFoldDB" id="A0A8J6XKV0"/>